<gene>
    <name evidence="1" type="ORF">Amon01_000121200</name>
</gene>
<dbReference type="OrthoDB" id="6359943at2759"/>
<sequence>MWKKLSISNKSNKSNNLPPRIVSILEKKQLHIKTKLEVNKGPIVHIINCDVDPINEQSPTSPGNNNQLALGGSKLYPTSPSAISSHITVKAFGKEYRLNTKIILSCPFFMDLLTPPAYNEDVITADNNVSAISLNSEESDEDDFCFVNSLAPRATQCNRVSSGVSSAVSSKCSQNQLKYTHDEKDHSASANDSACSCEKQYSGDLSSVTCVSHGYYDLDLEGCGLSQWITRTSFELTLNRLYGAIEHENEQKCPVEMILTGKYFGLPDQMTAAFQNILTSCSASCSSDADSNFQLDVIASKLTRALAFSNRKGWLFSELSEFVSCYFIKFGWFLPLPCWDSLSIELMTDIVTRDYFFIASEYERAVFIIQLIQHYGQDTKREIENLSRQDQ</sequence>
<dbReference type="Proteomes" id="UP001165063">
    <property type="component" value="Unassembled WGS sequence"/>
</dbReference>
<evidence type="ECO:0000313" key="2">
    <source>
        <dbReference type="Proteomes" id="UP001165063"/>
    </source>
</evidence>
<comment type="caution">
    <text evidence="1">The sequence shown here is derived from an EMBL/GenBank/DDBJ whole genome shotgun (WGS) entry which is preliminary data.</text>
</comment>
<dbReference type="EMBL" id="BSXU01000362">
    <property type="protein sequence ID" value="GMG20407.1"/>
    <property type="molecule type" value="Genomic_DNA"/>
</dbReference>
<protein>
    <submittedName>
        <fullName evidence="1">Unnamed protein product</fullName>
    </submittedName>
</protein>
<keyword evidence="2" id="KW-1185">Reference proteome</keyword>
<organism evidence="1 2">
    <name type="scientific">Ambrosiozyma monospora</name>
    <name type="common">Yeast</name>
    <name type="synonym">Endomycopsis monosporus</name>
    <dbReference type="NCBI Taxonomy" id="43982"/>
    <lineage>
        <taxon>Eukaryota</taxon>
        <taxon>Fungi</taxon>
        <taxon>Dikarya</taxon>
        <taxon>Ascomycota</taxon>
        <taxon>Saccharomycotina</taxon>
        <taxon>Pichiomycetes</taxon>
        <taxon>Pichiales</taxon>
        <taxon>Pichiaceae</taxon>
        <taxon>Ambrosiozyma</taxon>
    </lineage>
</organism>
<evidence type="ECO:0000313" key="1">
    <source>
        <dbReference type="EMBL" id="GMG20407.1"/>
    </source>
</evidence>
<reference evidence="1" key="1">
    <citation type="submission" date="2023-04" db="EMBL/GenBank/DDBJ databases">
        <title>Ambrosiozyma monospora NBRC 1965.</title>
        <authorList>
            <person name="Ichikawa N."/>
            <person name="Sato H."/>
            <person name="Tonouchi N."/>
        </authorList>
    </citation>
    <scope>NUCLEOTIDE SEQUENCE</scope>
    <source>
        <strain evidence="1">NBRC 1965</strain>
    </source>
</reference>
<proteinExistence type="predicted"/>
<accession>A0A9W6YTY2</accession>
<name>A0A9W6YTY2_AMBMO</name>
<dbReference type="AlphaFoldDB" id="A0A9W6YTY2"/>